<evidence type="ECO:0000313" key="2">
    <source>
        <dbReference type="Proteomes" id="UP000223366"/>
    </source>
</evidence>
<accession>A0A9X7GFX8</accession>
<dbReference type="AlphaFoldDB" id="A0A9X7GFX8"/>
<evidence type="ECO:0000313" key="1">
    <source>
        <dbReference type="EMBL" id="PFV35792.1"/>
    </source>
</evidence>
<comment type="caution">
    <text evidence="1">The sequence shown here is derived from an EMBL/GenBank/DDBJ whole genome shotgun (WGS) entry which is preliminary data.</text>
</comment>
<name>A0A9X7GFX8_BACTU</name>
<protein>
    <submittedName>
        <fullName evidence="1">Uncharacterized protein</fullName>
    </submittedName>
</protein>
<organism evidence="1 2">
    <name type="scientific">Bacillus thuringiensis</name>
    <dbReference type="NCBI Taxonomy" id="1428"/>
    <lineage>
        <taxon>Bacteria</taxon>
        <taxon>Bacillati</taxon>
        <taxon>Bacillota</taxon>
        <taxon>Bacilli</taxon>
        <taxon>Bacillales</taxon>
        <taxon>Bacillaceae</taxon>
        <taxon>Bacillus</taxon>
        <taxon>Bacillus cereus group</taxon>
    </lineage>
</organism>
<reference evidence="1 2" key="1">
    <citation type="submission" date="2017-09" db="EMBL/GenBank/DDBJ databases">
        <title>Large-scale bioinformatics analysis of Bacillus genomes uncovers conserved roles of natural products in bacterial physiology.</title>
        <authorList>
            <consortium name="Agbiome Team Llc"/>
            <person name="Bleich R.M."/>
            <person name="Grubbs K.J."/>
            <person name="Santa Maria K.C."/>
            <person name="Allen S.E."/>
            <person name="Farag S."/>
            <person name="Shank E.A."/>
            <person name="Bowers A."/>
        </authorList>
    </citation>
    <scope>NUCLEOTIDE SEQUENCE [LARGE SCALE GENOMIC DNA]</scope>
    <source>
        <strain evidence="1 2">AFS060060</strain>
    </source>
</reference>
<dbReference type="Proteomes" id="UP000223366">
    <property type="component" value="Unassembled WGS sequence"/>
</dbReference>
<proteinExistence type="predicted"/>
<sequence length="91" mass="10611">MKYKLNMQGLEVKVPETTMNPEINIDFKGMTIEVDDLSLTEYASFMKEMFTVGKEIAKELLIFQQEMQESSDELRRSRLQDCNAILKKQAE</sequence>
<gene>
    <name evidence="1" type="ORF">COK99_01860</name>
</gene>
<dbReference type="RefSeq" id="WP_098685627.1">
    <property type="nucleotide sequence ID" value="NZ_NVDU01000003.1"/>
</dbReference>
<dbReference type="EMBL" id="NVDU01000003">
    <property type="protein sequence ID" value="PFV35792.1"/>
    <property type="molecule type" value="Genomic_DNA"/>
</dbReference>